<dbReference type="RefSeq" id="WP_133869871.1">
    <property type="nucleotide sequence ID" value="NZ_SOAU01000001.1"/>
</dbReference>
<comment type="caution">
    <text evidence="2">The sequence shown here is derived from an EMBL/GenBank/DDBJ whole genome shotgun (WGS) entry which is preliminary data.</text>
</comment>
<dbReference type="EMBL" id="SOAU01000001">
    <property type="protein sequence ID" value="TDT17587.1"/>
    <property type="molecule type" value="Genomic_DNA"/>
</dbReference>
<evidence type="ECO:0000256" key="1">
    <source>
        <dbReference type="SAM" id="MobiDB-lite"/>
    </source>
</evidence>
<evidence type="ECO:0000313" key="3">
    <source>
        <dbReference type="Proteomes" id="UP000294558"/>
    </source>
</evidence>
<protein>
    <submittedName>
        <fullName evidence="2">Uncharacterized protein</fullName>
    </submittedName>
</protein>
<name>A0A4R7I1X7_9ACTN</name>
<sequence>MGIFDKAKDAFWKVAEVAVVNREQGLHFHDLAAPGDPPTPGSLAEAAAHTPEVASASFPDHPDTRWAVDRSWASDGYAIVSATPSADIGYAQVAFAYRCEGDAVYPVGSYVPGEQGWTLLTAAGDMPATLSES</sequence>
<dbReference type="Proteomes" id="UP000294558">
    <property type="component" value="Unassembled WGS sequence"/>
</dbReference>
<proteinExistence type="predicted"/>
<dbReference type="AlphaFoldDB" id="A0A4R7I1X7"/>
<reference evidence="2 3" key="1">
    <citation type="submission" date="2019-03" db="EMBL/GenBank/DDBJ databases">
        <title>Sequencing the genomes of 1000 actinobacteria strains.</title>
        <authorList>
            <person name="Klenk H.-P."/>
        </authorList>
    </citation>
    <scope>NUCLEOTIDE SEQUENCE [LARGE SCALE GENOMIC DNA]</scope>
    <source>
        <strain evidence="2 3">DSM 18936</strain>
    </source>
</reference>
<evidence type="ECO:0000313" key="2">
    <source>
        <dbReference type="EMBL" id="TDT17587.1"/>
    </source>
</evidence>
<accession>A0A4R7I1X7</accession>
<organism evidence="2 3">
    <name type="scientific">Ilumatobacter fluminis</name>
    <dbReference type="NCBI Taxonomy" id="467091"/>
    <lineage>
        <taxon>Bacteria</taxon>
        <taxon>Bacillati</taxon>
        <taxon>Actinomycetota</taxon>
        <taxon>Acidimicrobiia</taxon>
        <taxon>Acidimicrobiales</taxon>
        <taxon>Ilumatobacteraceae</taxon>
        <taxon>Ilumatobacter</taxon>
    </lineage>
</organism>
<keyword evidence="3" id="KW-1185">Reference proteome</keyword>
<gene>
    <name evidence="2" type="ORF">BDK89_3198</name>
</gene>
<feature type="region of interest" description="Disordered" evidence="1">
    <location>
        <begin position="30"/>
        <end position="62"/>
    </location>
</feature>